<keyword evidence="1" id="KW-0813">Transport</keyword>
<dbReference type="GO" id="GO:0009055">
    <property type="term" value="F:electron transfer activity"/>
    <property type="evidence" value="ECO:0007669"/>
    <property type="project" value="InterPro"/>
</dbReference>
<feature type="domain" description="Class III cytochrome C" evidence="7">
    <location>
        <begin position="73"/>
        <end position="147"/>
    </location>
</feature>
<feature type="binding site" description="axial binding residue" evidence="6">
    <location>
        <position position="63"/>
    </location>
    <ligand>
        <name>heme c</name>
        <dbReference type="ChEBI" id="CHEBI:61717"/>
        <label>1</label>
    </ligand>
    <ligandPart>
        <name>Fe</name>
        <dbReference type="ChEBI" id="CHEBI:18248"/>
    </ligandPart>
</feature>
<evidence type="ECO:0000256" key="5">
    <source>
        <dbReference type="ARBA" id="ARBA00023004"/>
    </source>
</evidence>
<dbReference type="OrthoDB" id="9807368at2"/>
<keyword evidence="4" id="KW-0249">Electron transport</keyword>
<feature type="binding site" description="axial binding residue" evidence="6">
    <location>
        <position position="76"/>
    </location>
    <ligand>
        <name>heme c</name>
        <dbReference type="ChEBI" id="CHEBI:61717"/>
        <label>1</label>
    </ligand>
    <ligandPart>
        <name>Fe</name>
        <dbReference type="ChEBI" id="CHEBI:18248"/>
    </ligandPart>
</feature>
<dbReference type="Gene3D" id="3.90.10.10">
    <property type="entry name" value="Cytochrome C3"/>
    <property type="match status" value="1"/>
</dbReference>
<organism evidence="8 9">
    <name type="scientific">Geotalea daltonii (strain DSM 22248 / JCM 15807 / FRC-32)</name>
    <name type="common">Geobacter daltonii</name>
    <dbReference type="NCBI Taxonomy" id="316067"/>
    <lineage>
        <taxon>Bacteria</taxon>
        <taxon>Pseudomonadati</taxon>
        <taxon>Thermodesulfobacteriota</taxon>
        <taxon>Desulfuromonadia</taxon>
        <taxon>Geobacterales</taxon>
        <taxon>Geobacteraceae</taxon>
        <taxon>Geotalea</taxon>
    </lineage>
</organism>
<evidence type="ECO:0000256" key="6">
    <source>
        <dbReference type="PIRSR" id="PIRSR602322-1"/>
    </source>
</evidence>
<evidence type="ECO:0000256" key="1">
    <source>
        <dbReference type="ARBA" id="ARBA00022448"/>
    </source>
</evidence>
<feature type="binding site" description="axial binding residue" evidence="6">
    <location>
        <position position="95"/>
    </location>
    <ligand>
        <name>heme c</name>
        <dbReference type="ChEBI" id="CHEBI:61717"/>
        <label>1</label>
    </ligand>
    <ligandPart>
        <name>Fe</name>
        <dbReference type="ChEBI" id="CHEBI:18248"/>
    </ligandPart>
</feature>
<feature type="binding site" description="axial binding residue" evidence="6">
    <location>
        <position position="52"/>
    </location>
    <ligand>
        <name>heme c</name>
        <dbReference type="ChEBI" id="CHEBI:61717"/>
        <label>1</label>
    </ligand>
    <ligandPart>
        <name>Fe</name>
        <dbReference type="ChEBI" id="CHEBI:18248"/>
    </ligandPart>
</feature>
<gene>
    <name evidence="8" type="primary">cbcG</name>
    <name evidence="8" type="ordered locus">Geob_1594</name>
</gene>
<dbReference type="HOGENOM" id="CLU_1530414_0_0_7"/>
<dbReference type="CDD" id="cd08168">
    <property type="entry name" value="Cytochrom_C3"/>
    <property type="match status" value="1"/>
</dbReference>
<keyword evidence="5 6" id="KW-0408">Iron</keyword>
<feature type="binding site" description="axial binding residue" evidence="6">
    <location>
        <position position="94"/>
    </location>
    <ligand>
        <name>heme c</name>
        <dbReference type="ChEBI" id="CHEBI:61717"/>
        <label>1</label>
    </ligand>
    <ligandPart>
        <name>Fe</name>
        <dbReference type="ChEBI" id="CHEBI:18248"/>
    </ligandPart>
</feature>
<evidence type="ECO:0000259" key="7">
    <source>
        <dbReference type="Pfam" id="PF02085"/>
    </source>
</evidence>
<dbReference type="KEGG" id="geo:Geob_1594"/>
<feature type="binding site" description="axial binding residue" evidence="6">
    <location>
        <position position="62"/>
    </location>
    <ligand>
        <name>heme c</name>
        <dbReference type="ChEBI" id="CHEBI:61717"/>
        <label>1</label>
    </ligand>
    <ligandPart>
        <name>Fe</name>
        <dbReference type="ChEBI" id="CHEBI:18248"/>
    </ligandPart>
</feature>
<dbReference type="eggNOG" id="COG0484">
    <property type="taxonomic scope" value="Bacteria"/>
</dbReference>
<sequence>MYTGLKNIKTFIFMIALGAIPYICQGADLPDMISLDSLVKNYDSVEFNHAQHIRLLKDCAGCHHHTTGNLVEDANCARCHQNSSGTKVVACRGCHSAQPFSAEALKEKRANLKLYHQDKPGLKGAYHLNCMGCHEKMGGPTGCRDCHRMNRTGEALYNSGSFTPKKTGKVAKGH</sequence>
<feature type="binding site" description="axial binding residue" evidence="6">
    <location>
        <position position="59"/>
    </location>
    <ligand>
        <name>heme c</name>
        <dbReference type="ChEBI" id="CHEBI:61717"/>
        <label>1</label>
    </ligand>
    <ligandPart>
        <name>Fe</name>
        <dbReference type="ChEBI" id="CHEBI:18248"/>
    </ligandPart>
</feature>
<dbReference type="RefSeq" id="WP_012646681.1">
    <property type="nucleotide sequence ID" value="NC_011979.1"/>
</dbReference>
<feature type="binding site" description="axial binding residue" evidence="6">
    <location>
        <position position="143"/>
    </location>
    <ligand>
        <name>heme c</name>
        <dbReference type="ChEBI" id="CHEBI:61717"/>
        <label>1</label>
    </ligand>
    <ligandPart>
        <name>Fe</name>
        <dbReference type="ChEBI" id="CHEBI:18248"/>
    </ligandPart>
</feature>
<reference evidence="8 9" key="1">
    <citation type="submission" date="2009-01" db="EMBL/GenBank/DDBJ databases">
        <title>Complete sequence of Geobacter sp. FRC-32.</title>
        <authorList>
            <consortium name="US DOE Joint Genome Institute"/>
            <person name="Lucas S."/>
            <person name="Copeland A."/>
            <person name="Lapidus A."/>
            <person name="Glavina del Rio T."/>
            <person name="Dalin E."/>
            <person name="Tice H."/>
            <person name="Bruce D."/>
            <person name="Goodwin L."/>
            <person name="Pitluck S."/>
            <person name="Saunders E."/>
            <person name="Brettin T."/>
            <person name="Detter J.C."/>
            <person name="Han C."/>
            <person name="Larimer F."/>
            <person name="Land M."/>
            <person name="Hauser L."/>
            <person name="Kyrpides N."/>
            <person name="Ovchinnikova G."/>
            <person name="Kostka J."/>
            <person name="Richardson P."/>
        </authorList>
    </citation>
    <scope>NUCLEOTIDE SEQUENCE [LARGE SCALE GENOMIC DNA]</scope>
    <source>
        <strain evidence="9">DSM 22248 / JCM 15807 / FRC-32</strain>
    </source>
</reference>
<evidence type="ECO:0000313" key="9">
    <source>
        <dbReference type="Proteomes" id="UP000007721"/>
    </source>
</evidence>
<keyword evidence="3 6" id="KW-0479">Metal-binding</keyword>
<evidence type="ECO:0000256" key="3">
    <source>
        <dbReference type="ARBA" id="ARBA00022723"/>
    </source>
</evidence>
<protein>
    <submittedName>
        <fullName evidence="8">Menaquinol oxidoreductase complex Cbc7, cytochrome c subunit, putative, 5 heme-binding sites</fullName>
    </submittedName>
</protein>
<dbReference type="SUPFAM" id="SSF48695">
    <property type="entry name" value="Multiheme cytochromes"/>
    <property type="match status" value="1"/>
</dbReference>
<dbReference type="PRINTS" id="PR00609">
    <property type="entry name" value="CYTOCHROMEC3"/>
</dbReference>
<dbReference type="Proteomes" id="UP000007721">
    <property type="component" value="Chromosome"/>
</dbReference>
<evidence type="ECO:0000256" key="4">
    <source>
        <dbReference type="ARBA" id="ARBA00022982"/>
    </source>
</evidence>
<keyword evidence="2 6" id="KW-0349">Heme</keyword>
<dbReference type="EMBL" id="CP001390">
    <property type="protein sequence ID" value="ACM19952.1"/>
    <property type="molecule type" value="Genomic_DNA"/>
</dbReference>
<dbReference type="InterPro" id="IPR002322">
    <property type="entry name" value="Cyt_c_III"/>
</dbReference>
<feature type="binding site" description="covalent" evidence="6">
    <location>
        <position position="133"/>
    </location>
    <ligand>
        <name>heme c</name>
        <dbReference type="ChEBI" id="CHEBI:61717"/>
        <label>4</label>
    </ligand>
</feature>
<feature type="binding site" description="axial binding residue" evidence="6">
    <location>
        <position position="147"/>
    </location>
    <ligand>
        <name>heme c</name>
        <dbReference type="ChEBI" id="CHEBI:61717"/>
        <label>1</label>
    </ligand>
    <ligandPart>
        <name>Fe</name>
        <dbReference type="ChEBI" id="CHEBI:18248"/>
    </ligandPart>
</feature>
<feature type="binding site" description="axial binding residue" evidence="6">
    <location>
        <position position="49"/>
    </location>
    <ligand>
        <name>heme c</name>
        <dbReference type="ChEBI" id="CHEBI:61717"/>
        <label>1</label>
    </ligand>
    <ligandPart>
        <name>Fe</name>
        <dbReference type="ChEBI" id="CHEBI:18248"/>
    </ligandPart>
</feature>
<keyword evidence="9" id="KW-1185">Reference proteome</keyword>
<dbReference type="STRING" id="316067.Geob_1594"/>
<accession>B9M5X1</accession>
<feature type="binding site" description="covalent" evidence="6">
    <location>
        <position position="64"/>
    </location>
    <ligand>
        <name>heme c</name>
        <dbReference type="ChEBI" id="CHEBI:61717"/>
        <label>1</label>
    </ligand>
</feature>
<evidence type="ECO:0000256" key="2">
    <source>
        <dbReference type="ARBA" id="ARBA00022617"/>
    </source>
</evidence>
<name>B9M5X1_GEODF</name>
<dbReference type="Pfam" id="PF02085">
    <property type="entry name" value="Cytochrom_CIII"/>
    <property type="match status" value="1"/>
</dbReference>
<dbReference type="GO" id="GO:0046872">
    <property type="term" value="F:metal ion binding"/>
    <property type="evidence" value="ECO:0007669"/>
    <property type="project" value="UniProtKB-KW"/>
</dbReference>
<dbReference type="AlphaFoldDB" id="B9M5X1"/>
<evidence type="ECO:0000313" key="8">
    <source>
        <dbReference type="EMBL" id="ACM19952.1"/>
    </source>
</evidence>
<dbReference type="InterPro" id="IPR036280">
    <property type="entry name" value="Multihaem_cyt_sf"/>
</dbReference>
<feature type="binding site" description="axial binding residue" evidence="6">
    <location>
        <position position="130"/>
    </location>
    <ligand>
        <name>heme c</name>
        <dbReference type="ChEBI" id="CHEBI:61717"/>
        <label>1</label>
    </ligand>
    <ligandPart>
        <name>Fe</name>
        <dbReference type="ChEBI" id="CHEBI:18248"/>
    </ligandPart>
</feature>
<feature type="binding site" description="axial binding residue" evidence="6">
    <location>
        <position position="146"/>
    </location>
    <ligand>
        <name>heme c</name>
        <dbReference type="ChEBI" id="CHEBI:61717"/>
        <label>1</label>
    </ligand>
    <ligandPart>
        <name>Fe</name>
        <dbReference type="ChEBI" id="CHEBI:18248"/>
    </ligandPart>
</feature>
<feature type="binding site" description="axial binding residue" evidence="6">
    <location>
        <position position="134"/>
    </location>
    <ligand>
        <name>heme c</name>
        <dbReference type="ChEBI" id="CHEBI:61717"/>
        <label>1</label>
    </ligand>
    <ligandPart>
        <name>Fe</name>
        <dbReference type="ChEBI" id="CHEBI:18248"/>
    </ligandPart>
</feature>
<comment type="cofactor">
    <cofactor evidence="6">
        <name>heme c</name>
        <dbReference type="ChEBI" id="CHEBI:61717"/>
    </cofactor>
    <text evidence="6">Binds 4 heme c groups covalently per monomer.</text>
</comment>
<dbReference type="InterPro" id="IPR020942">
    <property type="entry name" value="Cyt_c_III_dom"/>
</dbReference>
<proteinExistence type="predicted"/>
<dbReference type="GO" id="GO:0020037">
    <property type="term" value="F:heme binding"/>
    <property type="evidence" value="ECO:0007669"/>
    <property type="project" value="InterPro"/>
</dbReference>